<organism evidence="2">
    <name type="scientific">uncultured organism</name>
    <dbReference type="NCBI Taxonomy" id="155900"/>
    <lineage>
        <taxon>unclassified sequences</taxon>
        <taxon>environmental samples</taxon>
    </lineage>
</organism>
<dbReference type="CDD" id="cd01918">
    <property type="entry name" value="HprK_C"/>
    <property type="match status" value="1"/>
</dbReference>
<keyword evidence="2" id="KW-0808">Transferase</keyword>
<dbReference type="GO" id="GO:0005524">
    <property type="term" value="F:ATP binding"/>
    <property type="evidence" value="ECO:0007669"/>
    <property type="project" value="InterPro"/>
</dbReference>
<dbReference type="PANTHER" id="PTHR30305:SF1">
    <property type="entry name" value="HPR KINASE_PHOSPHORYLASE"/>
    <property type="match status" value="1"/>
</dbReference>
<dbReference type="InterPro" id="IPR027417">
    <property type="entry name" value="P-loop_NTPase"/>
</dbReference>
<dbReference type="EC" id="2.7.4.-" evidence="2"/>
<reference evidence="2" key="1">
    <citation type="submission" date="2019-06" db="EMBL/GenBank/DDBJ databases">
        <authorList>
            <person name="Murdoch R.W."/>
            <person name="Fathepure B."/>
        </authorList>
    </citation>
    <scope>NUCLEOTIDE SEQUENCE</scope>
</reference>
<protein>
    <submittedName>
        <fullName evidence="2">HPr kinase/phosphorylase</fullName>
        <ecNumber evidence="2">2.7.4.-</ecNumber>
    </submittedName>
</protein>
<dbReference type="PANTHER" id="PTHR30305">
    <property type="entry name" value="PROTEIN YJDM-RELATED"/>
    <property type="match status" value="1"/>
</dbReference>
<dbReference type="GO" id="GO:0006109">
    <property type="term" value="P:regulation of carbohydrate metabolic process"/>
    <property type="evidence" value="ECO:0007669"/>
    <property type="project" value="InterPro"/>
</dbReference>
<dbReference type="InterPro" id="IPR011104">
    <property type="entry name" value="Hpr_kin/Pase_C"/>
</dbReference>
<feature type="domain" description="HPr kinase/phosphorylase C-terminal" evidence="1">
    <location>
        <begin position="92"/>
        <end position="241"/>
    </location>
</feature>
<dbReference type="AlphaFoldDB" id="A0A5B8R8B0"/>
<proteinExistence type="predicted"/>
<sequence>MTPRLRIPRTALARALGAAAHGGGETVELPVDAPRWLGGDAPVRRGATDADGACLIVCESADAAPADGTPWMTLEADDEALAWRIDRALVRLAGRPGVPGTLVRIHGHGVLLRGAEGTGKSHTALALLDRGHALVADDLVTLAAASATPEGRAPDEGPRGRLAVRGLGVIRVDEHFGDAALARRAPVVLEVVLAPGASADPLTGGWATGGLLGRPLPRLTLAPGPMTALLIEAAVRECRQAGGITHGQASAEDRLNAARHH</sequence>
<gene>
    <name evidence="2" type="primary">hprK</name>
    <name evidence="2" type="ORF">KBTEX_01258</name>
</gene>
<dbReference type="EMBL" id="MN079092">
    <property type="protein sequence ID" value="QEA04940.1"/>
    <property type="molecule type" value="Genomic_DNA"/>
</dbReference>
<accession>A0A5B8R8B0</accession>
<dbReference type="GO" id="GO:0000155">
    <property type="term" value="F:phosphorelay sensor kinase activity"/>
    <property type="evidence" value="ECO:0007669"/>
    <property type="project" value="InterPro"/>
</dbReference>
<keyword evidence="2" id="KW-0418">Kinase</keyword>
<dbReference type="SUPFAM" id="SSF53795">
    <property type="entry name" value="PEP carboxykinase-like"/>
    <property type="match status" value="1"/>
</dbReference>
<dbReference type="Gene3D" id="3.40.50.300">
    <property type="entry name" value="P-loop containing nucleotide triphosphate hydrolases"/>
    <property type="match status" value="1"/>
</dbReference>
<evidence type="ECO:0000259" key="1">
    <source>
        <dbReference type="Pfam" id="PF07475"/>
    </source>
</evidence>
<dbReference type="Pfam" id="PF07475">
    <property type="entry name" value="Hpr_kinase_C"/>
    <property type="match status" value="1"/>
</dbReference>
<name>A0A5B8R8B0_9ZZZZ</name>
<evidence type="ECO:0000313" key="2">
    <source>
        <dbReference type="EMBL" id="QEA04940.1"/>
    </source>
</evidence>